<keyword evidence="2" id="KW-1185">Reference proteome</keyword>
<dbReference type="Proteomes" id="UP000827483">
    <property type="component" value="Segment"/>
</dbReference>
<evidence type="ECO:0000313" key="2">
    <source>
        <dbReference type="Proteomes" id="UP000827483"/>
    </source>
</evidence>
<sequence>MKKILANKKGKRTGVKLSTTNKSKLRRSKKVEYLTKVELGPSKYIEYDKDGKVIGFISNSKKVHLADHLTDVAKKAMTDNKAAKIAKKERIKQILEKVGYDPTVKYTRAEKKKFTRAVKNNLFVQPKLVNLTDEEIKMRFAEEKKHKVELLKERPHKNEIKSSVVDFLTKNKEVLAKMKSNPKKEESKKYQYIIKQQSKEAPQKEIDLLTDYITAKSNTEAVETAKAKFRSMYKDSKDKDSLTGLSVIPLDTKQSSYYPKDTIISWTNPEELKYKYSNVAAAAQ</sequence>
<reference evidence="1 2" key="1">
    <citation type="submission" date="2021-04" db="EMBL/GenBank/DDBJ databases">
        <authorList>
            <person name="Shkoporov A.N."/>
            <person name="Stockdale S.R."/>
            <person name="Guerin E."/>
            <person name="Ross R.P."/>
            <person name="Hill C."/>
        </authorList>
    </citation>
    <scope>NUCLEOTIDE SEQUENCE [LARGE SCALE GENOMIC DNA]</scope>
    <source>
        <strain evidence="2">cr105_1</strain>
    </source>
</reference>
<organism evidence="1 2">
    <name type="scientific">uncultured phage cr105_1</name>
    <dbReference type="NCBI Taxonomy" id="2986415"/>
    <lineage>
        <taxon>Viruses</taxon>
        <taxon>Duplodnaviria</taxon>
        <taxon>Heunggongvirae</taxon>
        <taxon>Uroviricota</taxon>
        <taxon>Caudoviricetes</taxon>
        <taxon>Crassvirales</taxon>
        <taxon>Suoliviridae</taxon>
        <taxon>Loutivirinae</taxon>
        <taxon>Buchavirus</taxon>
        <taxon>Buchavirus intestinalis</taxon>
    </lineage>
</organism>
<gene>
    <name evidence="1" type="primary">gp_72782</name>
</gene>
<dbReference type="EMBL" id="MZ130493">
    <property type="protein sequence ID" value="QWM90752.2"/>
    <property type="molecule type" value="Genomic_DNA"/>
</dbReference>
<name>A0AA48WZ57_9CAUD</name>
<evidence type="ECO:0000313" key="1">
    <source>
        <dbReference type="EMBL" id="QWM90752.2"/>
    </source>
</evidence>
<protein>
    <submittedName>
        <fullName evidence="1">Uncharacterized protein</fullName>
    </submittedName>
</protein>
<accession>A0AA48WZ57</accession>
<proteinExistence type="predicted"/>